<dbReference type="PANTHER" id="PTHR47965">
    <property type="entry name" value="ASPARTYL PROTEASE-RELATED"/>
    <property type="match status" value="1"/>
</dbReference>
<dbReference type="InterPro" id="IPR032799">
    <property type="entry name" value="TAXi_C"/>
</dbReference>
<evidence type="ECO:0000313" key="3">
    <source>
        <dbReference type="Proteomes" id="UP000886885"/>
    </source>
</evidence>
<name>A0A8X7ZT74_POPTO</name>
<keyword evidence="3" id="KW-1185">Reference proteome</keyword>
<dbReference type="InterPro" id="IPR001461">
    <property type="entry name" value="Aspartic_peptidase_A1"/>
</dbReference>
<comment type="caution">
    <text evidence="2">The sequence shown here is derived from an EMBL/GenBank/DDBJ whole genome shotgun (WGS) entry which is preliminary data.</text>
</comment>
<dbReference type="GO" id="GO:0004190">
    <property type="term" value="F:aspartic-type endopeptidase activity"/>
    <property type="evidence" value="ECO:0007669"/>
    <property type="project" value="InterPro"/>
</dbReference>
<dbReference type="EMBL" id="JAAWWB010000010">
    <property type="protein sequence ID" value="KAG6773712.1"/>
    <property type="molecule type" value="Genomic_DNA"/>
</dbReference>
<proteinExistence type="predicted"/>
<gene>
    <name evidence="2" type="ORF">POTOM_021028</name>
</gene>
<accession>A0A8X7ZT74</accession>
<dbReference type="Proteomes" id="UP000886885">
    <property type="component" value="Chromosome 5D"/>
</dbReference>
<dbReference type="PANTHER" id="PTHR47965:SF6">
    <property type="entry name" value="ASPARTIC PROTEINASE GIP1-RELATED"/>
    <property type="match status" value="1"/>
</dbReference>
<dbReference type="GO" id="GO:0006508">
    <property type="term" value="P:proteolysis"/>
    <property type="evidence" value="ECO:0007669"/>
    <property type="project" value="InterPro"/>
</dbReference>
<evidence type="ECO:0000259" key="1">
    <source>
        <dbReference type="PROSITE" id="PS51767"/>
    </source>
</evidence>
<dbReference type="PROSITE" id="PS51767">
    <property type="entry name" value="PEPTIDASE_A1"/>
    <property type="match status" value="1"/>
</dbReference>
<dbReference type="AlphaFoldDB" id="A0A8X7ZT74"/>
<reference evidence="2" key="1">
    <citation type="journal article" date="2020" name="bioRxiv">
        <title>Hybrid origin of Populus tomentosa Carr. identified through genome sequencing and phylogenomic analysis.</title>
        <authorList>
            <person name="An X."/>
            <person name="Gao K."/>
            <person name="Chen Z."/>
            <person name="Li J."/>
            <person name="Yang X."/>
            <person name="Yang X."/>
            <person name="Zhou J."/>
            <person name="Guo T."/>
            <person name="Zhao T."/>
            <person name="Huang S."/>
            <person name="Miao D."/>
            <person name="Khan W.U."/>
            <person name="Rao P."/>
            <person name="Ye M."/>
            <person name="Lei B."/>
            <person name="Liao W."/>
            <person name="Wang J."/>
            <person name="Ji L."/>
            <person name="Li Y."/>
            <person name="Guo B."/>
            <person name="Mustafa N.S."/>
            <person name="Li S."/>
            <person name="Yun Q."/>
            <person name="Keller S.R."/>
            <person name="Mao J."/>
            <person name="Zhang R."/>
            <person name="Strauss S.H."/>
        </authorList>
    </citation>
    <scope>NUCLEOTIDE SEQUENCE</scope>
    <source>
        <strain evidence="2">GM15</strain>
        <tissue evidence="2">Leaf</tissue>
    </source>
</reference>
<protein>
    <recommendedName>
        <fullName evidence="1">Peptidase A1 domain-containing protein</fullName>
    </recommendedName>
</protein>
<dbReference type="InterPro" id="IPR033121">
    <property type="entry name" value="PEPTIDASE_A1"/>
</dbReference>
<organism evidence="2 3">
    <name type="scientific">Populus tomentosa</name>
    <name type="common">Chinese white poplar</name>
    <dbReference type="NCBI Taxonomy" id="118781"/>
    <lineage>
        <taxon>Eukaryota</taxon>
        <taxon>Viridiplantae</taxon>
        <taxon>Streptophyta</taxon>
        <taxon>Embryophyta</taxon>
        <taxon>Tracheophyta</taxon>
        <taxon>Spermatophyta</taxon>
        <taxon>Magnoliopsida</taxon>
        <taxon>eudicotyledons</taxon>
        <taxon>Gunneridae</taxon>
        <taxon>Pentapetalae</taxon>
        <taxon>rosids</taxon>
        <taxon>fabids</taxon>
        <taxon>Malpighiales</taxon>
        <taxon>Salicaceae</taxon>
        <taxon>Saliceae</taxon>
        <taxon>Populus</taxon>
    </lineage>
</organism>
<dbReference type="Pfam" id="PF14541">
    <property type="entry name" value="TAXi_C"/>
    <property type="match status" value="1"/>
</dbReference>
<evidence type="ECO:0000313" key="2">
    <source>
        <dbReference type="EMBL" id="KAG6773712.1"/>
    </source>
</evidence>
<sequence>MGPVVPTIDLVLHNKDVVWKIFGSNSMVRIVKKGGVDVWCLAFVDGGVSTTVRGSNWIGSPSIVIGGHQLEDNMLQFDLESRKLGFSSSILSKGTTCSNFKFSTKKI</sequence>
<feature type="domain" description="Peptidase A1" evidence="1">
    <location>
        <begin position="1"/>
        <end position="87"/>
    </location>
</feature>
<dbReference type="OrthoDB" id="1904546at2759"/>